<dbReference type="PROSITE" id="PS50088">
    <property type="entry name" value="ANK_REPEAT"/>
    <property type="match status" value="5"/>
</dbReference>
<dbReference type="EMBL" id="CAWYQH010000057">
    <property type="protein sequence ID" value="CAK8679084.1"/>
    <property type="molecule type" value="Genomic_DNA"/>
</dbReference>
<keyword evidence="14" id="KW-0131">Cell cycle</keyword>
<evidence type="ECO:0000256" key="11">
    <source>
        <dbReference type="ARBA" id="ARBA00023034"/>
    </source>
</evidence>
<keyword evidence="6" id="KW-0963">Cytoplasm</keyword>
<evidence type="ECO:0000256" key="1">
    <source>
        <dbReference type="ARBA" id="ARBA00000885"/>
    </source>
</evidence>
<protein>
    <recommendedName>
        <fullName evidence="16">E3 ubiquitin-protein ligase HACE1</fullName>
        <ecNumber evidence="5">2.3.2.26</ecNumber>
    </recommendedName>
    <alternativeName>
        <fullName evidence="18">HECT domain and ankyrin repeat-containing E3 ubiquitin-protein ligase 1</fullName>
    </alternativeName>
    <alternativeName>
        <fullName evidence="17">HECT-type E3 ubiquitin transferase HACE1</fullName>
    </alternativeName>
</protein>
<organism evidence="23 24">
    <name type="scientific">Clavelina lepadiformis</name>
    <name type="common">Light-bulb sea squirt</name>
    <name type="synonym">Ascidia lepadiformis</name>
    <dbReference type="NCBI Taxonomy" id="159417"/>
    <lineage>
        <taxon>Eukaryota</taxon>
        <taxon>Metazoa</taxon>
        <taxon>Chordata</taxon>
        <taxon>Tunicata</taxon>
        <taxon>Ascidiacea</taxon>
        <taxon>Aplousobranchia</taxon>
        <taxon>Clavelinidae</taxon>
        <taxon>Clavelina</taxon>
    </lineage>
</organism>
<keyword evidence="12 19" id="KW-0040">ANK repeat</keyword>
<dbReference type="Gene3D" id="3.90.1750.10">
    <property type="entry name" value="Hect, E3 ligase catalytic domains"/>
    <property type="match status" value="1"/>
</dbReference>
<dbReference type="Gene3D" id="3.30.2410.10">
    <property type="entry name" value="Hect, E3 ligase catalytic domain"/>
    <property type="match status" value="1"/>
</dbReference>
<evidence type="ECO:0000256" key="12">
    <source>
        <dbReference type="ARBA" id="ARBA00023043"/>
    </source>
</evidence>
<evidence type="ECO:0000256" key="17">
    <source>
        <dbReference type="ARBA" id="ARBA00041409"/>
    </source>
</evidence>
<reference evidence="23 24" key="1">
    <citation type="submission" date="2024-02" db="EMBL/GenBank/DDBJ databases">
        <authorList>
            <person name="Daric V."/>
            <person name="Darras S."/>
        </authorList>
    </citation>
    <scope>NUCLEOTIDE SEQUENCE [LARGE SCALE GENOMIC DNA]</scope>
</reference>
<evidence type="ECO:0000256" key="16">
    <source>
        <dbReference type="ARBA" id="ARBA00040370"/>
    </source>
</evidence>
<feature type="repeat" description="ANK" evidence="19">
    <location>
        <begin position="272"/>
        <end position="304"/>
    </location>
</feature>
<feature type="repeat" description="ANK" evidence="19">
    <location>
        <begin position="239"/>
        <end position="271"/>
    </location>
</feature>
<dbReference type="EC" id="2.3.2.26" evidence="5"/>
<dbReference type="InterPro" id="IPR035983">
    <property type="entry name" value="Hect_E3_ubiquitin_ligase"/>
</dbReference>
<dbReference type="Proteomes" id="UP001642483">
    <property type="component" value="Unassembled WGS sequence"/>
</dbReference>
<feature type="domain" description="HECT" evidence="22">
    <location>
        <begin position="628"/>
        <end position="958"/>
    </location>
</feature>
<evidence type="ECO:0000256" key="20">
    <source>
        <dbReference type="PROSITE-ProRule" id="PRU00104"/>
    </source>
</evidence>
<evidence type="ECO:0000256" key="6">
    <source>
        <dbReference type="ARBA" id="ARBA00022490"/>
    </source>
</evidence>
<name>A0ABP0FKT7_CLALP</name>
<sequence>MSSLDEIDPRRIMDHRPTSSLFVCTLVEGPALSTSRPQKFSSPFDDHRVPAQTTFWSLVEAGIVTQRNSPFRCITSLRPRSERPWDEQLLNRSFESASMERDHVIKYLTMWSPKQKLLQLTRSLRSARSVELPKDNKAAFNILLPLVIANQYTSLEEYLSGSSFDVNYAFGRVQKTLLHIAANCGHYECLTVLLKRGCDPNLHDISGTVALHLAARNGQKRCVEKLLECHADPDVPGNDGATAIHWLAVNGRHEILKVMLEYTSQVNLEDGQGHTALHAAARNGHKTAMECLIDAGADLNYSNSQGITPLHSACSNGQRHAISLLLSKGASTTVDAKGQTPLDLCLLGGYGVAAELLLEHSNKGLNAFVHKAVYDVDLDNSRVIQCIKYIATRPLKRLVAEKLVDIATDIGFQLLSLSTDCQRLLPSLKRSFTLLVTLCSTAESSNGGHIMVVFDDLEQLWKSVDDWLILLREDAECEENPCDPDASNCESQESEQSFGNSDNSMLKKMSDRLGALVSVFYDSIMCVEGMVVTPQRFSDFIKRHKSVLGSIVNLQPTIIFEHFKFLFNDSSLMSEFIDTIKQQPFEKRYKWFYDHLDKEMQVSAEPNTLQVHRNSVFEDSCALMENFNTDKLKQNISIQFVNEEGIGDGVLREWFSLLSNEILNPQYCLFTQSSDGCTFQPCSKSAINPDHLSYFKFAGRILGLALFHRQLINASFTLSFYKHLLGTKVNYKDVASIDPEYAKNLQWILDNDVTDLGLELTFAVETDVFGAMEEIDLKPNGSNISVTQENKEDYVQLVTELRMTRAIEPQIIAFLKGFEEIIPHSLIQIFTESELDLLLSGSPEINIEDWKSITNYSGCYSSDHDVIVWFWSCVANMNNADRCLLVRFVTGRSRLPSLVLAHRDLKFMITESAGNEEQLPTASTCMNMLKLPLYQSYDVLEEKLLKAVRLGSYGYAFT</sequence>
<dbReference type="SMART" id="SM00119">
    <property type="entry name" value="HECTc"/>
    <property type="match status" value="1"/>
</dbReference>
<comment type="caution">
    <text evidence="23">The sequence shown here is derived from an EMBL/GenBank/DDBJ whole genome shotgun (WGS) entry which is preliminary data.</text>
</comment>
<feature type="repeat" description="ANK" evidence="19">
    <location>
        <begin position="173"/>
        <end position="205"/>
    </location>
</feature>
<feature type="repeat" description="ANK" evidence="19">
    <location>
        <begin position="206"/>
        <end position="238"/>
    </location>
</feature>
<evidence type="ECO:0000256" key="18">
    <source>
        <dbReference type="ARBA" id="ARBA00042378"/>
    </source>
</evidence>
<evidence type="ECO:0000256" key="21">
    <source>
        <dbReference type="SAM" id="MobiDB-lite"/>
    </source>
</evidence>
<proteinExistence type="predicted"/>
<evidence type="ECO:0000256" key="9">
    <source>
        <dbReference type="ARBA" id="ARBA00022786"/>
    </source>
</evidence>
<dbReference type="Pfam" id="PF00632">
    <property type="entry name" value="HECT"/>
    <property type="match status" value="1"/>
</dbReference>
<comment type="pathway">
    <text evidence="4">Protein modification; protein ubiquitination.</text>
</comment>
<keyword evidence="11" id="KW-0333">Golgi apparatus</keyword>
<feature type="active site" description="Glycyl thioester intermediate" evidence="20">
    <location>
        <position position="925"/>
    </location>
</feature>
<dbReference type="InterPro" id="IPR050409">
    <property type="entry name" value="E3_ubiq-protein_ligase"/>
</dbReference>
<dbReference type="SMART" id="SM00248">
    <property type="entry name" value="ANK"/>
    <property type="match status" value="6"/>
</dbReference>
<dbReference type="InterPro" id="IPR002110">
    <property type="entry name" value="Ankyrin_rpt"/>
</dbReference>
<dbReference type="CDD" id="cd00078">
    <property type="entry name" value="HECTc"/>
    <property type="match status" value="1"/>
</dbReference>
<feature type="compositionally biased region" description="Polar residues" evidence="21">
    <location>
        <begin position="488"/>
        <end position="501"/>
    </location>
</feature>
<evidence type="ECO:0000256" key="13">
    <source>
        <dbReference type="ARBA" id="ARBA00023136"/>
    </source>
</evidence>
<comment type="catalytic activity">
    <reaction evidence="1">
        <text>S-ubiquitinyl-[E2 ubiquitin-conjugating enzyme]-L-cysteine + [acceptor protein]-L-lysine = [E2 ubiquitin-conjugating enzyme]-L-cysteine + N(6)-ubiquitinyl-[acceptor protein]-L-lysine.</text>
        <dbReference type="EC" id="2.3.2.26"/>
    </reaction>
</comment>
<dbReference type="PANTHER" id="PTHR11254:SF363">
    <property type="entry name" value="E3 UBIQUITIN-PROTEIN LIGASE HACE1"/>
    <property type="match status" value="1"/>
</dbReference>
<evidence type="ECO:0000256" key="2">
    <source>
        <dbReference type="ARBA" id="ARBA00004240"/>
    </source>
</evidence>
<evidence type="ECO:0000256" key="5">
    <source>
        <dbReference type="ARBA" id="ARBA00012485"/>
    </source>
</evidence>
<evidence type="ECO:0000256" key="4">
    <source>
        <dbReference type="ARBA" id="ARBA00004906"/>
    </source>
</evidence>
<evidence type="ECO:0000259" key="22">
    <source>
        <dbReference type="PROSITE" id="PS50237"/>
    </source>
</evidence>
<gene>
    <name evidence="23" type="ORF">CVLEPA_LOCUS9347</name>
</gene>
<keyword evidence="9 20" id="KW-0833">Ubl conjugation pathway</keyword>
<dbReference type="InterPro" id="IPR036770">
    <property type="entry name" value="Ankyrin_rpt-contain_sf"/>
</dbReference>
<feature type="repeat" description="ANK" evidence="19">
    <location>
        <begin position="305"/>
        <end position="337"/>
    </location>
</feature>
<dbReference type="Pfam" id="PF12796">
    <property type="entry name" value="Ank_2"/>
    <property type="match status" value="1"/>
</dbReference>
<keyword evidence="24" id="KW-1185">Reference proteome</keyword>
<dbReference type="SUPFAM" id="SSF48403">
    <property type="entry name" value="Ankyrin repeat"/>
    <property type="match status" value="1"/>
</dbReference>
<keyword evidence="13" id="KW-0472">Membrane</keyword>
<keyword evidence="10" id="KW-0256">Endoplasmic reticulum</keyword>
<evidence type="ECO:0000256" key="19">
    <source>
        <dbReference type="PROSITE-ProRule" id="PRU00023"/>
    </source>
</evidence>
<dbReference type="PROSITE" id="PS50237">
    <property type="entry name" value="HECT"/>
    <property type="match status" value="1"/>
</dbReference>
<dbReference type="PANTHER" id="PTHR11254">
    <property type="entry name" value="HECT DOMAIN UBIQUITIN-PROTEIN LIGASE"/>
    <property type="match status" value="1"/>
</dbReference>
<dbReference type="PROSITE" id="PS50297">
    <property type="entry name" value="ANK_REP_REGION"/>
    <property type="match status" value="5"/>
</dbReference>
<evidence type="ECO:0000256" key="14">
    <source>
        <dbReference type="ARBA" id="ARBA00023306"/>
    </source>
</evidence>
<evidence type="ECO:0000256" key="10">
    <source>
        <dbReference type="ARBA" id="ARBA00022824"/>
    </source>
</evidence>
<keyword evidence="8" id="KW-0677">Repeat</keyword>
<evidence type="ECO:0000256" key="8">
    <source>
        <dbReference type="ARBA" id="ARBA00022737"/>
    </source>
</evidence>
<dbReference type="Gene3D" id="3.30.2160.10">
    <property type="entry name" value="Hect, E3 ligase catalytic domain"/>
    <property type="match status" value="1"/>
</dbReference>
<dbReference type="Pfam" id="PF00023">
    <property type="entry name" value="Ank"/>
    <property type="match status" value="2"/>
</dbReference>
<evidence type="ECO:0000256" key="3">
    <source>
        <dbReference type="ARBA" id="ARBA00004496"/>
    </source>
</evidence>
<keyword evidence="7" id="KW-0808">Transferase</keyword>
<feature type="region of interest" description="Disordered" evidence="21">
    <location>
        <begin position="481"/>
        <end position="501"/>
    </location>
</feature>
<evidence type="ECO:0000256" key="15">
    <source>
        <dbReference type="ARBA" id="ARBA00037859"/>
    </source>
</evidence>
<comment type="subcellular location">
    <subcellularLocation>
        <location evidence="3">Cytoplasm</location>
    </subcellularLocation>
    <subcellularLocation>
        <location evidence="2">Endoplasmic reticulum</location>
    </subcellularLocation>
    <subcellularLocation>
        <location evidence="15">Golgi apparatus</location>
        <location evidence="15">Golgi stack membrane</location>
    </subcellularLocation>
</comment>
<dbReference type="Gene3D" id="1.25.40.20">
    <property type="entry name" value="Ankyrin repeat-containing domain"/>
    <property type="match status" value="2"/>
</dbReference>
<evidence type="ECO:0000256" key="7">
    <source>
        <dbReference type="ARBA" id="ARBA00022679"/>
    </source>
</evidence>
<evidence type="ECO:0000313" key="23">
    <source>
        <dbReference type="EMBL" id="CAK8679084.1"/>
    </source>
</evidence>
<dbReference type="InterPro" id="IPR000569">
    <property type="entry name" value="HECT_dom"/>
</dbReference>
<accession>A0ABP0FKT7</accession>
<evidence type="ECO:0000313" key="24">
    <source>
        <dbReference type="Proteomes" id="UP001642483"/>
    </source>
</evidence>
<dbReference type="SUPFAM" id="SSF56204">
    <property type="entry name" value="Hect, E3 ligase catalytic domain"/>
    <property type="match status" value="1"/>
</dbReference>